<protein>
    <submittedName>
        <fullName evidence="2">Uncharacterized protein</fullName>
    </submittedName>
</protein>
<gene>
    <name evidence="2" type="ORF">CXY01_23710</name>
</gene>
<dbReference type="Proteomes" id="UP000321118">
    <property type="component" value="Unassembled WGS sequence"/>
</dbReference>
<feature type="signal peptide" evidence="1">
    <location>
        <begin position="1"/>
        <end position="30"/>
    </location>
</feature>
<sequence length="167" mass="16929">MTSTRTRALRGATVALVALGLAASAAPAQATPDVATPDSTMALPAGLACTFPVTVTGTGGFRHEHTKGPVTTTTGLGQNLTVTNDASGDSIRLRSSGATSVTTTLPDGSKHVVLLGANLVILFPTDIPAGPSMTLYKGRVEYTVDAAETWTIVSTSGRATDLCEALS</sequence>
<keyword evidence="3" id="KW-1185">Reference proteome</keyword>
<proteinExistence type="predicted"/>
<feature type="chain" id="PRO_5021880791" evidence="1">
    <location>
        <begin position="31"/>
        <end position="167"/>
    </location>
</feature>
<accession>A0A510V7D3</accession>
<evidence type="ECO:0000256" key="1">
    <source>
        <dbReference type="SAM" id="SignalP"/>
    </source>
</evidence>
<dbReference type="PROSITE" id="PS51318">
    <property type="entry name" value="TAT"/>
    <property type="match status" value="1"/>
</dbReference>
<dbReference type="EMBL" id="BJUB01000007">
    <property type="protein sequence ID" value="GEK21851.1"/>
    <property type="molecule type" value="Genomic_DNA"/>
</dbReference>
<dbReference type="OrthoDB" id="9154571at2"/>
<reference evidence="2 3" key="1">
    <citation type="submission" date="2019-07" db="EMBL/GenBank/DDBJ databases">
        <title>Whole genome shotgun sequence of Cellulomonas xylanilytica NBRC 101102.</title>
        <authorList>
            <person name="Hosoyama A."/>
            <person name="Uohara A."/>
            <person name="Ohji S."/>
            <person name="Ichikawa N."/>
        </authorList>
    </citation>
    <scope>NUCLEOTIDE SEQUENCE [LARGE SCALE GENOMIC DNA]</scope>
    <source>
        <strain evidence="2 3">NBRC 101102</strain>
    </source>
</reference>
<keyword evidence="1" id="KW-0732">Signal</keyword>
<dbReference type="RefSeq" id="WP_146927649.1">
    <property type="nucleotide sequence ID" value="NZ_BJUB01000007.1"/>
</dbReference>
<comment type="caution">
    <text evidence="2">The sequence shown here is derived from an EMBL/GenBank/DDBJ whole genome shotgun (WGS) entry which is preliminary data.</text>
</comment>
<evidence type="ECO:0000313" key="3">
    <source>
        <dbReference type="Proteomes" id="UP000321118"/>
    </source>
</evidence>
<dbReference type="AlphaFoldDB" id="A0A510V7D3"/>
<organism evidence="2 3">
    <name type="scientific">Cellulomonas xylanilytica</name>
    <dbReference type="NCBI Taxonomy" id="233583"/>
    <lineage>
        <taxon>Bacteria</taxon>
        <taxon>Bacillati</taxon>
        <taxon>Actinomycetota</taxon>
        <taxon>Actinomycetes</taxon>
        <taxon>Micrococcales</taxon>
        <taxon>Cellulomonadaceae</taxon>
        <taxon>Cellulomonas</taxon>
    </lineage>
</organism>
<name>A0A510V7D3_9CELL</name>
<dbReference type="InterPro" id="IPR006311">
    <property type="entry name" value="TAT_signal"/>
</dbReference>
<evidence type="ECO:0000313" key="2">
    <source>
        <dbReference type="EMBL" id="GEK21851.1"/>
    </source>
</evidence>